<keyword evidence="1" id="KW-0472">Membrane</keyword>
<evidence type="ECO:0000259" key="2">
    <source>
        <dbReference type="PROSITE" id="PS50093"/>
    </source>
</evidence>
<keyword evidence="4" id="KW-1185">Reference proteome</keyword>
<dbReference type="SUPFAM" id="SSF49299">
    <property type="entry name" value="PKD domain"/>
    <property type="match status" value="2"/>
</dbReference>
<feature type="domain" description="PKD" evidence="2">
    <location>
        <begin position="154"/>
        <end position="201"/>
    </location>
</feature>
<dbReference type="SMART" id="SM00089">
    <property type="entry name" value="PKD"/>
    <property type="match status" value="2"/>
</dbReference>
<dbReference type="InterPro" id="IPR035986">
    <property type="entry name" value="PKD_dom_sf"/>
</dbReference>
<evidence type="ECO:0000256" key="1">
    <source>
        <dbReference type="SAM" id="Phobius"/>
    </source>
</evidence>
<dbReference type="Gene3D" id="2.60.40.10">
    <property type="entry name" value="Immunoglobulins"/>
    <property type="match status" value="2"/>
</dbReference>
<reference evidence="3 4" key="1">
    <citation type="submission" date="2019-06" db="EMBL/GenBank/DDBJ databases">
        <authorList>
            <person name="Meng X."/>
        </authorList>
    </citation>
    <scope>NUCLEOTIDE SEQUENCE [LARGE SCALE GENOMIC DNA]</scope>
    <source>
        <strain evidence="3 4">M625</strain>
    </source>
</reference>
<keyword evidence="1" id="KW-1133">Transmembrane helix</keyword>
<dbReference type="Proteomes" id="UP000315540">
    <property type="component" value="Unassembled WGS sequence"/>
</dbReference>
<dbReference type="InterPro" id="IPR013783">
    <property type="entry name" value="Ig-like_fold"/>
</dbReference>
<dbReference type="InterPro" id="IPR000601">
    <property type="entry name" value="PKD_dom"/>
</dbReference>
<dbReference type="PROSITE" id="PS50093">
    <property type="entry name" value="PKD"/>
    <property type="match status" value="2"/>
</dbReference>
<accession>A0A504J0M4</accession>
<dbReference type="RefSeq" id="WP_140597617.1">
    <property type="nucleotide sequence ID" value="NZ_VFWZ01000011.1"/>
</dbReference>
<evidence type="ECO:0000313" key="4">
    <source>
        <dbReference type="Proteomes" id="UP000315540"/>
    </source>
</evidence>
<organism evidence="3 4">
    <name type="scientific">Aquimarina algicola</name>
    <dbReference type="NCBI Taxonomy" id="2589995"/>
    <lineage>
        <taxon>Bacteria</taxon>
        <taxon>Pseudomonadati</taxon>
        <taxon>Bacteroidota</taxon>
        <taxon>Flavobacteriia</taxon>
        <taxon>Flavobacteriales</taxon>
        <taxon>Flavobacteriaceae</taxon>
        <taxon>Aquimarina</taxon>
    </lineage>
</organism>
<comment type="caution">
    <text evidence="3">The sequence shown here is derived from an EMBL/GenBank/DDBJ whole genome shotgun (WGS) entry which is preliminary data.</text>
</comment>
<keyword evidence="1" id="KW-0812">Transmembrane</keyword>
<dbReference type="InterPro" id="IPR022409">
    <property type="entry name" value="PKD/Chitinase_dom"/>
</dbReference>
<dbReference type="Pfam" id="PF18911">
    <property type="entry name" value="PKD_4"/>
    <property type="match status" value="2"/>
</dbReference>
<sequence>METSDNLKSNHIDKSVIFLFIAAILITASVFGYKYTNYTPCEVIDFKTDSNNYEVGEIIRFRDNTRGAIKRIWDFGDGSQIQSGISPNHYYEKPGKYNIKLIVNGQCEGFKTIEISEKKPVFDSTQLVSFAIPAKIRVGEKLKPVNETIYGEKWEWRFGDRAGVDSKEKNPTHTYSTRGVRTVTLIVDGNSKRSISKRIEVLPKKEASKKKDTVGVGRTPPPIILNPNKKREEFRAPDISEADFMKKLNLVEAREKYKEDFTDYFCGEFDRSVYIKGKTISFEKLCEHIRNKKIKAKRIESIKLYRDKKDNCITHLEIGYKGWLQSLFD</sequence>
<dbReference type="AlphaFoldDB" id="A0A504J0M4"/>
<evidence type="ECO:0000313" key="3">
    <source>
        <dbReference type="EMBL" id="TPN81243.1"/>
    </source>
</evidence>
<protein>
    <submittedName>
        <fullName evidence="3">PKD domain-containing protein</fullName>
    </submittedName>
</protein>
<dbReference type="CDD" id="cd00146">
    <property type="entry name" value="PKD"/>
    <property type="match status" value="2"/>
</dbReference>
<feature type="transmembrane region" description="Helical" evidence="1">
    <location>
        <begin position="16"/>
        <end position="35"/>
    </location>
</feature>
<dbReference type="EMBL" id="VFWZ01000011">
    <property type="protein sequence ID" value="TPN81243.1"/>
    <property type="molecule type" value="Genomic_DNA"/>
</dbReference>
<name>A0A504J0M4_9FLAO</name>
<gene>
    <name evidence="3" type="ORF">FHK87_24990</name>
</gene>
<proteinExistence type="predicted"/>
<feature type="domain" description="PKD" evidence="2">
    <location>
        <begin position="73"/>
        <end position="104"/>
    </location>
</feature>
<dbReference type="OrthoDB" id="1491323at2"/>